<dbReference type="EMBL" id="JAAVTX010000004">
    <property type="protein sequence ID" value="NKE45777.1"/>
    <property type="molecule type" value="Genomic_DNA"/>
</dbReference>
<feature type="region of interest" description="Disordered" evidence="3">
    <location>
        <begin position="428"/>
        <end position="452"/>
    </location>
</feature>
<dbReference type="PANTHER" id="PTHR44591">
    <property type="entry name" value="STRESS RESPONSE REGULATOR PROTEIN 1"/>
    <property type="match status" value="1"/>
</dbReference>
<dbReference type="PANTHER" id="PTHR44591:SF3">
    <property type="entry name" value="RESPONSE REGULATORY DOMAIN-CONTAINING PROTEIN"/>
    <property type="match status" value="1"/>
</dbReference>
<dbReference type="InterPro" id="IPR001789">
    <property type="entry name" value="Sig_transdc_resp-reg_receiver"/>
</dbReference>
<evidence type="ECO:0000313" key="6">
    <source>
        <dbReference type="Proteomes" id="UP000765160"/>
    </source>
</evidence>
<gene>
    <name evidence="5" type="ORF">HB662_13380</name>
</gene>
<accession>A0ABX1F099</accession>
<name>A0ABX1F099_9PROT</name>
<keyword evidence="1 2" id="KW-0597">Phosphoprotein</keyword>
<dbReference type="Gene3D" id="3.40.50.2300">
    <property type="match status" value="1"/>
</dbReference>
<dbReference type="SUPFAM" id="SSF52172">
    <property type="entry name" value="CheY-like"/>
    <property type="match status" value="1"/>
</dbReference>
<evidence type="ECO:0000256" key="3">
    <source>
        <dbReference type="SAM" id="MobiDB-lite"/>
    </source>
</evidence>
<organism evidence="5 6">
    <name type="scientific">Falsiroseomonas frigidaquae</name>
    <dbReference type="NCBI Taxonomy" id="487318"/>
    <lineage>
        <taxon>Bacteria</taxon>
        <taxon>Pseudomonadati</taxon>
        <taxon>Pseudomonadota</taxon>
        <taxon>Alphaproteobacteria</taxon>
        <taxon>Acetobacterales</taxon>
        <taxon>Roseomonadaceae</taxon>
        <taxon>Falsiroseomonas</taxon>
    </lineage>
</organism>
<feature type="domain" description="Response regulatory" evidence="4">
    <location>
        <begin position="35"/>
        <end position="153"/>
    </location>
</feature>
<dbReference type="PROSITE" id="PS50110">
    <property type="entry name" value="RESPONSE_REGULATORY"/>
    <property type="match status" value="1"/>
</dbReference>
<dbReference type="InterPro" id="IPR050595">
    <property type="entry name" value="Bact_response_regulator"/>
</dbReference>
<protein>
    <submittedName>
        <fullName evidence="5">Response regulator</fullName>
    </submittedName>
</protein>
<dbReference type="InterPro" id="IPR011006">
    <property type="entry name" value="CheY-like_superfamily"/>
</dbReference>
<comment type="caution">
    <text evidence="5">The sequence shown here is derived from an EMBL/GenBank/DDBJ whole genome shotgun (WGS) entry which is preliminary data.</text>
</comment>
<evidence type="ECO:0000259" key="4">
    <source>
        <dbReference type="PROSITE" id="PS50110"/>
    </source>
</evidence>
<evidence type="ECO:0000256" key="1">
    <source>
        <dbReference type="ARBA" id="ARBA00022553"/>
    </source>
</evidence>
<dbReference type="SMART" id="SM00448">
    <property type="entry name" value="REC"/>
    <property type="match status" value="1"/>
</dbReference>
<dbReference type="Pfam" id="PF00072">
    <property type="entry name" value="Response_reg"/>
    <property type="match status" value="1"/>
</dbReference>
<evidence type="ECO:0000313" key="5">
    <source>
        <dbReference type="EMBL" id="NKE45777.1"/>
    </source>
</evidence>
<reference evidence="5 6" key="1">
    <citation type="submission" date="2020-03" db="EMBL/GenBank/DDBJ databases">
        <title>Roseomonas selenitidurans sp. nov. isolated from soil.</title>
        <authorList>
            <person name="Liu H."/>
        </authorList>
    </citation>
    <scope>NUCLEOTIDE SEQUENCE [LARGE SCALE GENOMIC DNA]</scope>
    <source>
        <strain evidence="5 6">JCM 15073</strain>
    </source>
</reference>
<feature type="compositionally biased region" description="Low complexity" evidence="3">
    <location>
        <begin position="162"/>
        <end position="192"/>
    </location>
</feature>
<feature type="modified residue" description="4-aspartylphosphate" evidence="2">
    <location>
        <position position="85"/>
    </location>
</feature>
<dbReference type="Proteomes" id="UP000765160">
    <property type="component" value="Unassembled WGS sequence"/>
</dbReference>
<keyword evidence="6" id="KW-1185">Reference proteome</keyword>
<sequence length="492" mass="51091">MNMQIGLGSAHTRPATGLRLDQRRQSFIEPASRFGVLVVDDEIEVLEELAATLGRRGLNVLAAGSAEAALAVLRGRRDIATLVSDIRMPVMDGLALAEAALRGRPESEALEVVLITGYASPAHGIAAAGLGAFGVLQKPMRGADLARMVQDALARAVRRRNAPSGGRSGAPSGEIRTPAAAAQPAWPPTRATGIMHTPVAWTRRPTARGGLPQIAPRHPDAAPAARTPAAIPHPATQADWMPPEDQAWPAELPLNPTIAAEALLQTLSQRLDAAGNGIEAIARDLRGPLGDLLRAAPQMAEAAGEPRRLLALLDDLMDIAALEAGLAAPQRAPISAHGLVGAVAVRLSALGLRCGRRIILQPDADPAFDLDTARLVRAMALLAWLAVGSRASAEAAEASPTGTAELSIDAGAGQARLDLVIRPAVPGLRSSGPNAPSPGTADSGLPPAQPSQAEHRLPIAIARRLVALQGGRLDAWMLPEGGLRARMLIRSS</sequence>
<dbReference type="RefSeq" id="WP_168050318.1">
    <property type="nucleotide sequence ID" value="NZ_JAATJR010000004.1"/>
</dbReference>
<feature type="region of interest" description="Disordered" evidence="3">
    <location>
        <begin position="157"/>
        <end position="227"/>
    </location>
</feature>
<proteinExistence type="predicted"/>
<evidence type="ECO:0000256" key="2">
    <source>
        <dbReference type="PROSITE-ProRule" id="PRU00169"/>
    </source>
</evidence>